<evidence type="ECO:0000313" key="3">
    <source>
        <dbReference type="Proteomes" id="UP000283650"/>
    </source>
</evidence>
<dbReference type="InterPro" id="IPR022385">
    <property type="entry name" value="Rhs_assc_core"/>
</dbReference>
<comment type="caution">
    <text evidence="2">The sequence shown here is derived from an EMBL/GenBank/DDBJ whole genome shotgun (WGS) entry which is preliminary data.</text>
</comment>
<sequence>MSARLHNKTPDVSVIDSRGLMVRHIAYYRSSESEVPATPRVTRHTYDTAGHLIEQWDARQDARKLVPNRTMSYSLAGTPLGVVCVDSGWSLSLAQATGQPGRRWDQRGNLWNMEYDRQLRPVRVDEQSPGQAMRVAERFTYGDSSVDSAQRNCCARLVRHDDSAGTLSSNAYALCGEPSDQTRQLLIAAQLPDWPDTVEKRDALLEDRRHTTHWQYDSSGTMLEQTDAKGHTQRYSFNVAGQLKTLHLKIADQPAERVIISDIEYNAFGQIQSQRAANGVINRAKYDMASGRLCELSASKAGRVLQDLQYVFDAVGNVLSIADKAQPASFANNQQVQAVSRFTYDSLYQLTSATGREAQAAITQPKLVPAASMTIAVGELFNYTQQFSYDTGGNLTTLRHVRDGNQYTRNLHIAEDSNRLVAWNQSDPAADTAMGWDVHGNLLTLQPGQPLQWNALNQLAGVTLVSRANGANDEERYTYDGSGQRVRKSRTFHGGTLTHRDEVVYLPGLELRSQNKQRLEVITLQAGRCNIRYLHWTEGKPAAMGSRQQLRYSLDEPCGSCMLELDDDANLISQEAYYPFGGTAWSAARSAIEAQYTTVRHSGKERDSSGLYYYGHRYYAPWLQRWISADPAGTVDGLNLFCMVGNNPIRYSDQGGLQKYESLNHLDIPASAIARAPFAHLIDQPNTSYGRFSTKTRWLTGTPAENAMPEPKAKGKPRRKAQKRSESDPGPPSGKTLKQYIAHASYVMRSGSSEMTTFHNFQGSPAGKDVFLGINSYPTERYREFQVPTMEGAKKKKEDRIDSDFLPPGDLGTYTVASRRRFKKGLREEYRRNGVFLHPETMKLIMNHVRAHSEFPIRAGVAGLHADVQTINDIANKLPLDDKGKFDSIGFRNALSDTVVFVHKLTKPGLNQAFPACGNCTGIIPDTVTVATGILPLGRHAEGSRRRLISG</sequence>
<dbReference type="RefSeq" id="WP_123375813.1">
    <property type="nucleotide sequence ID" value="NZ_MOBY01000006.1"/>
</dbReference>
<reference evidence="2 3" key="1">
    <citation type="submission" date="2016-10" db="EMBL/GenBank/DDBJ databases">
        <title>Comparative genome analysis of multiple Pseudomonas spp. focuses on biocontrol and plant growth promoting traits.</title>
        <authorList>
            <person name="Tao X.-Y."/>
            <person name="Taylor C.G."/>
        </authorList>
    </citation>
    <scope>NUCLEOTIDE SEQUENCE [LARGE SCALE GENOMIC DNA]</scope>
    <source>
        <strain evidence="2 3">2F9</strain>
    </source>
</reference>
<name>A0A423NAG8_PSEFL</name>
<evidence type="ECO:0000256" key="1">
    <source>
        <dbReference type="SAM" id="MobiDB-lite"/>
    </source>
</evidence>
<organism evidence="2 3">
    <name type="scientific">Pseudomonas fluorescens</name>
    <dbReference type="NCBI Taxonomy" id="294"/>
    <lineage>
        <taxon>Bacteria</taxon>
        <taxon>Pseudomonadati</taxon>
        <taxon>Pseudomonadota</taxon>
        <taxon>Gammaproteobacteria</taxon>
        <taxon>Pseudomonadales</taxon>
        <taxon>Pseudomonadaceae</taxon>
        <taxon>Pseudomonas</taxon>
    </lineage>
</organism>
<dbReference type="PANTHER" id="PTHR32305:SF15">
    <property type="entry name" value="PROTEIN RHSA-RELATED"/>
    <property type="match status" value="1"/>
</dbReference>
<feature type="region of interest" description="Disordered" evidence="1">
    <location>
        <begin position="700"/>
        <end position="736"/>
    </location>
</feature>
<dbReference type="Proteomes" id="UP000283650">
    <property type="component" value="Unassembled WGS sequence"/>
</dbReference>
<gene>
    <name evidence="2" type="ORF">BK672_13510</name>
</gene>
<proteinExistence type="predicted"/>
<dbReference type="InterPro" id="IPR050708">
    <property type="entry name" value="T6SS_VgrG/RHS"/>
</dbReference>
<dbReference type="InterPro" id="IPR006530">
    <property type="entry name" value="YD"/>
</dbReference>
<protein>
    <submittedName>
        <fullName evidence="2">Type IV secretion protein Rhs</fullName>
    </submittedName>
</protein>
<dbReference type="Pfam" id="PF14431">
    <property type="entry name" value="YwqJ-deaminase"/>
    <property type="match status" value="1"/>
</dbReference>
<dbReference type="NCBIfam" id="TIGR01643">
    <property type="entry name" value="YD_repeat_2x"/>
    <property type="match status" value="1"/>
</dbReference>
<dbReference type="NCBIfam" id="TIGR03696">
    <property type="entry name" value="Rhs_assc_core"/>
    <property type="match status" value="1"/>
</dbReference>
<dbReference type="Gene3D" id="2.180.10.10">
    <property type="entry name" value="RHS repeat-associated core"/>
    <property type="match status" value="1"/>
</dbReference>
<dbReference type="EMBL" id="MOBY01000006">
    <property type="protein sequence ID" value="RON95243.1"/>
    <property type="molecule type" value="Genomic_DNA"/>
</dbReference>
<dbReference type="AlphaFoldDB" id="A0A423NAG8"/>
<accession>A0A423NAG8</accession>
<dbReference type="InterPro" id="IPR025968">
    <property type="entry name" value="YwqJ_deaminase"/>
</dbReference>
<dbReference type="PANTHER" id="PTHR32305">
    <property type="match status" value="1"/>
</dbReference>
<evidence type="ECO:0000313" key="2">
    <source>
        <dbReference type="EMBL" id="RON95243.1"/>
    </source>
</evidence>